<dbReference type="SUPFAM" id="SSF82714">
    <property type="entry name" value="Multidrug efflux transporter AcrB TolC docking domain, DN and DC subdomains"/>
    <property type="match status" value="2"/>
</dbReference>
<feature type="transmembrane region" description="Helical" evidence="8">
    <location>
        <begin position="430"/>
        <end position="450"/>
    </location>
</feature>
<feature type="transmembrane region" description="Helical" evidence="8">
    <location>
        <begin position="953"/>
        <end position="973"/>
    </location>
</feature>
<dbReference type="PRINTS" id="PR00702">
    <property type="entry name" value="ACRIFLAVINRP"/>
</dbReference>
<feature type="transmembrane region" description="Helical" evidence="8">
    <location>
        <begin position="333"/>
        <end position="352"/>
    </location>
</feature>
<keyword evidence="5 8" id="KW-0812">Transmembrane</keyword>
<feature type="transmembrane region" description="Helical" evidence="8">
    <location>
        <begin position="12"/>
        <end position="34"/>
    </location>
</feature>
<dbReference type="InterPro" id="IPR001036">
    <property type="entry name" value="Acrflvin-R"/>
</dbReference>
<keyword evidence="7 8" id="KW-0472">Membrane</keyword>
<accession>A0A081N798</accession>
<reference evidence="9 10" key="1">
    <citation type="submission" date="2014-06" db="EMBL/GenBank/DDBJ databases">
        <title>Whole Genome Sequences of Three Symbiotic Endozoicomonas Bacteria.</title>
        <authorList>
            <person name="Neave M.J."/>
            <person name="Apprill A."/>
            <person name="Voolstra C.R."/>
        </authorList>
    </citation>
    <scope>NUCLEOTIDE SEQUENCE [LARGE SCALE GENOMIC DNA]</scope>
    <source>
        <strain evidence="9 10">LMG 24815</strain>
    </source>
</reference>
<dbReference type="EMBL" id="JOKG01000002">
    <property type="protein sequence ID" value="KEQ14321.1"/>
    <property type="molecule type" value="Genomic_DNA"/>
</dbReference>
<feature type="transmembrane region" description="Helical" evidence="8">
    <location>
        <begin position="852"/>
        <end position="871"/>
    </location>
</feature>
<dbReference type="Gene3D" id="1.20.1640.10">
    <property type="entry name" value="Multidrug efflux transporter AcrB transmembrane domain"/>
    <property type="match status" value="2"/>
</dbReference>
<dbReference type="PANTHER" id="PTHR32063">
    <property type="match status" value="1"/>
</dbReference>
<evidence type="ECO:0000256" key="3">
    <source>
        <dbReference type="ARBA" id="ARBA00022475"/>
    </source>
</evidence>
<dbReference type="SUPFAM" id="SSF82693">
    <property type="entry name" value="Multidrug efflux transporter AcrB pore domain, PN1, PN2, PC1 and PC2 subdomains"/>
    <property type="match status" value="3"/>
</dbReference>
<keyword evidence="10" id="KW-1185">Reference proteome</keyword>
<dbReference type="GO" id="GO:0042910">
    <property type="term" value="F:xenobiotic transmembrane transporter activity"/>
    <property type="evidence" value="ECO:0007669"/>
    <property type="project" value="TreeGrafter"/>
</dbReference>
<evidence type="ECO:0000256" key="6">
    <source>
        <dbReference type="ARBA" id="ARBA00022989"/>
    </source>
</evidence>
<evidence type="ECO:0000256" key="1">
    <source>
        <dbReference type="ARBA" id="ARBA00004429"/>
    </source>
</evidence>
<dbReference type="Pfam" id="PF00873">
    <property type="entry name" value="ACR_tran"/>
    <property type="match status" value="1"/>
</dbReference>
<feature type="transmembrane region" description="Helical" evidence="8">
    <location>
        <begin position="359"/>
        <end position="379"/>
    </location>
</feature>
<feature type="transmembrane region" description="Helical" evidence="8">
    <location>
        <begin position="525"/>
        <end position="545"/>
    </location>
</feature>
<dbReference type="SUPFAM" id="SSF82866">
    <property type="entry name" value="Multidrug efflux transporter AcrB transmembrane domain"/>
    <property type="match status" value="2"/>
</dbReference>
<dbReference type="InterPro" id="IPR027463">
    <property type="entry name" value="AcrB_DN_DC_subdom"/>
</dbReference>
<dbReference type="PANTHER" id="PTHR32063:SF29">
    <property type="entry name" value="HAE1 FAMILY EFFLUX PUMP PERMEASE COMPONENT"/>
    <property type="match status" value="1"/>
</dbReference>
<protein>
    <submittedName>
        <fullName evidence="9">Multidrug transporter AcrB</fullName>
    </submittedName>
</protein>
<comment type="subcellular location">
    <subcellularLocation>
        <location evidence="1">Cell inner membrane</location>
        <topology evidence="1">Multi-pass membrane protein</topology>
    </subcellularLocation>
</comment>
<keyword evidence="4" id="KW-0997">Cell inner membrane</keyword>
<dbReference type="Gene3D" id="3.30.2090.10">
    <property type="entry name" value="Multidrug efflux transporter AcrB TolC docking domain, DN and DC subdomains"/>
    <property type="match status" value="2"/>
</dbReference>
<evidence type="ECO:0000256" key="8">
    <source>
        <dbReference type="SAM" id="Phobius"/>
    </source>
</evidence>
<dbReference type="eggNOG" id="COG0841">
    <property type="taxonomic scope" value="Bacteria"/>
</dbReference>
<dbReference type="Gene3D" id="3.30.70.1430">
    <property type="entry name" value="Multidrug efflux transporter AcrB pore domain"/>
    <property type="match status" value="2"/>
</dbReference>
<dbReference type="GO" id="GO:0005886">
    <property type="term" value="C:plasma membrane"/>
    <property type="evidence" value="ECO:0007669"/>
    <property type="project" value="UniProtKB-SubCell"/>
</dbReference>
<comment type="caution">
    <text evidence="9">The sequence shown here is derived from an EMBL/GenBank/DDBJ whole genome shotgun (WGS) entry which is preliminary data.</text>
</comment>
<dbReference type="Gene3D" id="3.30.70.1440">
    <property type="entry name" value="Multidrug efflux transporter AcrB pore domain"/>
    <property type="match status" value="1"/>
</dbReference>
<evidence type="ECO:0000256" key="2">
    <source>
        <dbReference type="ARBA" id="ARBA00022448"/>
    </source>
</evidence>
<dbReference type="AlphaFoldDB" id="A0A081N798"/>
<evidence type="ECO:0000256" key="4">
    <source>
        <dbReference type="ARBA" id="ARBA00022519"/>
    </source>
</evidence>
<keyword evidence="2" id="KW-0813">Transport</keyword>
<feature type="transmembrane region" description="Helical" evidence="8">
    <location>
        <begin position="878"/>
        <end position="898"/>
    </location>
</feature>
<evidence type="ECO:0000256" key="7">
    <source>
        <dbReference type="ARBA" id="ARBA00023136"/>
    </source>
</evidence>
<evidence type="ECO:0000313" key="10">
    <source>
        <dbReference type="Proteomes" id="UP000028006"/>
    </source>
</evidence>
<gene>
    <name evidence="9" type="ORF">GZ77_07920</name>
</gene>
<feature type="transmembrane region" description="Helical" evidence="8">
    <location>
        <begin position="979"/>
        <end position="1000"/>
    </location>
</feature>
<dbReference type="RefSeq" id="WP_034874172.1">
    <property type="nucleotide sequence ID" value="NZ_JOKG01000002.1"/>
</dbReference>
<name>A0A081N798_9GAMM</name>
<sequence>MILSDLSVKRPVFATVVSLLLITFGIVAFTLLPIRELPDITTPRVSVHTSYTGASADVVESKITNVLEDRLGGIDGIRSIESQSMHGVSRITVEFSTETDMEVAANDVREAMSRASWRLPDEAESPIVWKNSGTGESVLNVTLQSETLSPVELTDYAERTLQDRLSLVDGVSSADIYGGRQYVMRIDLDPIAMAARQLTATDVQSALRRNNIELPAGTVKGDQRSIPVRVLREYDDAEAFRRLVIRQSGTSTVYLEDIATIGTGPKVEESLSKVDGKNVVTIGIVPISNANPLEVINNVKREMAAFEPFLPEGTTLGTTHDSSIFIQGAIDEVYTTLAITIALVILVLYIFLGNARATLIPAVTVPVSLIAAFAVIWVMGFSINILTLLALVLAIGLVVDDAIVVLENIHRHLEMGKPSLFAAWHGAREVGFAVVATTVVLVMVFVPVVFMGGMVGILFREYALTLAGSVCFSSLVALTLSPMMGSRFLKLNTKPSRLNQFTERQLNKLENGYERLVTVFVRRKLLGLTILIASVASSVVLYNMVPKAFMPREDRGSMFVIIRGPEGSSYPAMKEAAEEIEAVLLPKIGDGAIDYSYLQTPGWGAMGDNSGIMILGFKDWSERGISVFEFSDMIREEFAQIPHVQAFPIVRSFMGGSSNPVQFVIGGGSFDQLVEWTDLLMELAKENPGLSDLDVDFNQNQPQMEVSIDRERAQQLGVSAEEIGNTLEIMLGGKNITTFMERGEEYDVFVRGIEEQFLSADDLSQLYVRSATSGQFIRLDNLVSIREVGKSARLRHYNRNRAITLSASLQDGYSLGEALDYLDQLVVDNLPAEAIINYKGESLEYRSNQSSIAYVFALALIIVFLVLAAQFESFVHPLVVMLTVPLGIAGALGGLLLTGESLNIYSQLALIMLIGLATKNGILIVEFANQLRDQGLAFEQAVIQAARQRLRPILMTAFTTVAGSVPLLLASGAGSESRYAIGIIVFFGVLVSSLLTIFVVPSMYALLAQKTQSPEFVSHQLEEQIAQQAAA</sequence>
<organism evidence="9 10">
    <name type="scientific">Endozoicomonas montiporae</name>
    <dbReference type="NCBI Taxonomy" id="1027273"/>
    <lineage>
        <taxon>Bacteria</taxon>
        <taxon>Pseudomonadati</taxon>
        <taxon>Pseudomonadota</taxon>
        <taxon>Gammaproteobacteria</taxon>
        <taxon>Oceanospirillales</taxon>
        <taxon>Endozoicomonadaceae</taxon>
        <taxon>Endozoicomonas</taxon>
    </lineage>
</organism>
<keyword evidence="3" id="KW-1003">Cell membrane</keyword>
<feature type="transmembrane region" description="Helical" evidence="8">
    <location>
        <begin position="462"/>
        <end position="480"/>
    </location>
</feature>
<feature type="transmembrane region" description="Helical" evidence="8">
    <location>
        <begin position="904"/>
        <end position="925"/>
    </location>
</feature>
<dbReference type="FunFam" id="1.20.1640.10:FF:000001">
    <property type="entry name" value="Efflux pump membrane transporter"/>
    <property type="match status" value="1"/>
</dbReference>
<feature type="transmembrane region" description="Helical" evidence="8">
    <location>
        <begin position="385"/>
        <end position="409"/>
    </location>
</feature>
<dbReference type="Gene3D" id="3.30.70.1320">
    <property type="entry name" value="Multidrug efflux transporter AcrB pore domain like"/>
    <property type="match status" value="1"/>
</dbReference>
<evidence type="ECO:0000313" key="9">
    <source>
        <dbReference type="EMBL" id="KEQ14321.1"/>
    </source>
</evidence>
<evidence type="ECO:0000256" key="5">
    <source>
        <dbReference type="ARBA" id="ARBA00022692"/>
    </source>
</evidence>
<dbReference type="Proteomes" id="UP000028006">
    <property type="component" value="Unassembled WGS sequence"/>
</dbReference>
<keyword evidence="6 8" id="KW-1133">Transmembrane helix</keyword>
<proteinExistence type="predicted"/>